<dbReference type="EMBL" id="QQAZ01000029">
    <property type="protein sequence ID" value="RDI42046.1"/>
    <property type="molecule type" value="Genomic_DNA"/>
</dbReference>
<protein>
    <submittedName>
        <fullName evidence="2">Uncharacterized protein</fullName>
    </submittedName>
</protein>
<feature type="transmembrane region" description="Helical" evidence="1">
    <location>
        <begin position="22"/>
        <end position="42"/>
    </location>
</feature>
<keyword evidence="1" id="KW-0472">Membrane</keyword>
<evidence type="ECO:0000256" key="1">
    <source>
        <dbReference type="SAM" id="Phobius"/>
    </source>
</evidence>
<name>A0A370GFR7_9NOCA</name>
<feature type="transmembrane region" description="Helical" evidence="1">
    <location>
        <begin position="119"/>
        <end position="137"/>
    </location>
</feature>
<gene>
    <name evidence="2" type="ORF">DFR68_12946</name>
</gene>
<feature type="transmembrane region" description="Helical" evidence="1">
    <location>
        <begin position="93"/>
        <end position="112"/>
    </location>
</feature>
<dbReference type="RefSeq" id="WP_114699901.1">
    <property type="nucleotide sequence ID" value="NZ_QQAZ01000029.1"/>
</dbReference>
<organism evidence="2 3">
    <name type="scientific">Nocardia mexicana</name>
    <dbReference type="NCBI Taxonomy" id="279262"/>
    <lineage>
        <taxon>Bacteria</taxon>
        <taxon>Bacillati</taxon>
        <taxon>Actinomycetota</taxon>
        <taxon>Actinomycetes</taxon>
        <taxon>Mycobacteriales</taxon>
        <taxon>Nocardiaceae</taxon>
        <taxon>Nocardia</taxon>
    </lineage>
</organism>
<accession>A0A370GFR7</accession>
<feature type="transmembrane region" description="Helical" evidence="1">
    <location>
        <begin position="149"/>
        <end position="170"/>
    </location>
</feature>
<keyword evidence="1" id="KW-1133">Transmembrane helix</keyword>
<dbReference type="AlphaFoldDB" id="A0A370GFR7"/>
<sequence>MDTHDEQTTPGRRYRLFRIARVSEHVCWWVFVIATVMAGGVYRFDSGGWRFGAGTGYGRGDFGWVAYNDLAEYRHYADYVLTDGSSDVLVSPAFYGALTLVAVVLAAVIEAFTVRRIPAGLLTVGAPVIAAAGITFATSGGWNVDLSPIPALILTLAAVAVREIWARALVFRA</sequence>
<keyword evidence="3" id="KW-1185">Reference proteome</keyword>
<dbReference type="OrthoDB" id="4566672at2"/>
<proteinExistence type="predicted"/>
<keyword evidence="1" id="KW-0812">Transmembrane</keyword>
<evidence type="ECO:0000313" key="3">
    <source>
        <dbReference type="Proteomes" id="UP000255355"/>
    </source>
</evidence>
<dbReference type="Proteomes" id="UP000255355">
    <property type="component" value="Unassembled WGS sequence"/>
</dbReference>
<evidence type="ECO:0000313" key="2">
    <source>
        <dbReference type="EMBL" id="RDI42046.1"/>
    </source>
</evidence>
<comment type="caution">
    <text evidence="2">The sequence shown here is derived from an EMBL/GenBank/DDBJ whole genome shotgun (WGS) entry which is preliminary data.</text>
</comment>
<reference evidence="2 3" key="1">
    <citation type="submission" date="2018-07" db="EMBL/GenBank/DDBJ databases">
        <title>Genomic Encyclopedia of Type Strains, Phase IV (KMG-IV): sequencing the most valuable type-strain genomes for metagenomic binning, comparative biology and taxonomic classification.</title>
        <authorList>
            <person name="Goeker M."/>
        </authorList>
    </citation>
    <scope>NUCLEOTIDE SEQUENCE [LARGE SCALE GENOMIC DNA]</scope>
    <source>
        <strain evidence="2 3">DSM 44952</strain>
    </source>
</reference>